<dbReference type="PROSITE" id="PS50294">
    <property type="entry name" value="WD_REPEATS_REGION"/>
    <property type="match status" value="6"/>
</dbReference>
<dbReference type="InterPro" id="IPR019775">
    <property type="entry name" value="WD40_repeat_CS"/>
</dbReference>
<dbReference type="InterPro" id="IPR020472">
    <property type="entry name" value="WD40_PAC1"/>
</dbReference>
<dbReference type="AlphaFoldDB" id="A0A2J8A5E0"/>
<evidence type="ECO:0000256" key="3">
    <source>
        <dbReference type="PROSITE-ProRule" id="PRU00221"/>
    </source>
</evidence>
<feature type="repeat" description="WD" evidence="3">
    <location>
        <begin position="846"/>
        <end position="880"/>
    </location>
</feature>
<dbReference type="InterPro" id="IPR036322">
    <property type="entry name" value="WD40_repeat_dom_sf"/>
</dbReference>
<dbReference type="PROSITE" id="PS50082">
    <property type="entry name" value="WD_REPEATS_2"/>
    <property type="match status" value="6"/>
</dbReference>
<evidence type="ECO:0000256" key="2">
    <source>
        <dbReference type="ARBA" id="ARBA00022737"/>
    </source>
</evidence>
<feature type="repeat" description="WD" evidence="3">
    <location>
        <begin position="738"/>
        <end position="779"/>
    </location>
</feature>
<dbReference type="InterPro" id="IPR015943">
    <property type="entry name" value="WD40/YVTN_repeat-like_dom_sf"/>
</dbReference>
<feature type="repeat" description="WD" evidence="3">
    <location>
        <begin position="780"/>
        <end position="821"/>
    </location>
</feature>
<evidence type="ECO:0000256" key="1">
    <source>
        <dbReference type="ARBA" id="ARBA00022574"/>
    </source>
</evidence>
<dbReference type="InterPro" id="IPR001680">
    <property type="entry name" value="WD40_rpt"/>
</dbReference>
<dbReference type="Gene3D" id="2.130.10.10">
    <property type="entry name" value="YVTN repeat-like/Quinoprotein amine dehydrogenase"/>
    <property type="match status" value="3"/>
</dbReference>
<dbReference type="PROSITE" id="PS00678">
    <property type="entry name" value="WD_REPEATS_1"/>
    <property type="match status" value="3"/>
</dbReference>
<gene>
    <name evidence="5" type="ORF">TSOC_005804</name>
</gene>
<dbReference type="PANTHER" id="PTHR44129">
    <property type="entry name" value="WD REPEAT-CONTAINING PROTEIN POP1"/>
    <property type="match status" value="1"/>
</dbReference>
<dbReference type="PRINTS" id="PR00320">
    <property type="entry name" value="GPROTEINBRPT"/>
</dbReference>
<dbReference type="Pfam" id="PF00400">
    <property type="entry name" value="WD40"/>
    <property type="match status" value="6"/>
</dbReference>
<dbReference type="InterPro" id="IPR050349">
    <property type="entry name" value="WD_LIS1/nudF_dynein_reg"/>
</dbReference>
<dbReference type="SUPFAM" id="SSF50978">
    <property type="entry name" value="WD40 repeat-like"/>
    <property type="match status" value="1"/>
</dbReference>
<dbReference type="InterPro" id="IPR056884">
    <property type="entry name" value="NPHP3-like_N"/>
</dbReference>
<keyword evidence="2" id="KW-0677">Repeat</keyword>
<dbReference type="OrthoDB" id="284782at2759"/>
<evidence type="ECO:0000313" key="6">
    <source>
        <dbReference type="Proteomes" id="UP000236333"/>
    </source>
</evidence>
<feature type="repeat" description="WD" evidence="3">
    <location>
        <begin position="881"/>
        <end position="922"/>
    </location>
</feature>
<feature type="repeat" description="WD" evidence="3">
    <location>
        <begin position="979"/>
        <end position="1010"/>
    </location>
</feature>
<comment type="caution">
    <text evidence="5">The sequence shown here is derived from an EMBL/GenBank/DDBJ whole genome shotgun (WGS) entry which is preliminary data.</text>
</comment>
<feature type="domain" description="Nephrocystin 3-like N-terminal" evidence="4">
    <location>
        <begin position="171"/>
        <end position="320"/>
    </location>
</feature>
<feature type="repeat" description="WD" evidence="3">
    <location>
        <begin position="925"/>
        <end position="966"/>
    </location>
</feature>
<name>A0A2J8A5E0_9CHLO</name>
<dbReference type="SMART" id="SM00320">
    <property type="entry name" value="WD40"/>
    <property type="match status" value="6"/>
</dbReference>
<dbReference type="CDD" id="cd00200">
    <property type="entry name" value="WD40"/>
    <property type="match status" value="1"/>
</dbReference>
<dbReference type="EMBL" id="PGGS01000165">
    <property type="protein sequence ID" value="PNH07713.1"/>
    <property type="molecule type" value="Genomic_DNA"/>
</dbReference>
<keyword evidence="6" id="KW-1185">Reference proteome</keyword>
<evidence type="ECO:0000259" key="4">
    <source>
        <dbReference type="Pfam" id="PF24883"/>
    </source>
</evidence>
<evidence type="ECO:0000313" key="5">
    <source>
        <dbReference type="EMBL" id="PNH07713.1"/>
    </source>
</evidence>
<sequence length="1027" mass="111406">MNKASRLFEYVSNYLSNASDTVTVWLDILCVNQHAGTAAHQLDVHPHSFSSVVAACSAGTLVVMDAEVVSPATRAWCIFEWAHTLLLHGSDGLHLHIKPEDRAAVLSSIDVEEAQCYKPEDKVMILREVCLHHESPEVFNTKLKLQLLLEPLSYRVDVQRLTERAAAMGTQWVFDEVDAWLATSSRVLCITAGAGEGKSTLSAALCSHQQQKQQNPAAATLLSGNAATVSACHFLKFSDERRLEPIRIIKSLAFQLAERIPGMGEQLLHLDAEEVARMREVEQAFTKLLLQPLQELEQQTHQRPVVLLIDALDEADPPRLQLTLTNGGKPTGPTPCGNQALKLVVDHLHRLPPIVRFIFTTRPDAAASQVLPCLERTFHNSIVRHLTPSDLRRVKSGGSSSSHSHGGVMVYHTVLAACEGGASMPQVIEDPQLKDVYTLYSRVFEAAAHAQYDGSGSHQKAQLVRDLLAVLMAAKEPLSQSFLQQLGLGDAILLLPGYPKLFFVDEHHLYLVHKSLGDWLLDPTCSGAFAAHVCQGHATIGRHLAWLWRQHQQHTQQQLQQQQRAAASSLLLSIPYYSYLLKYMVVHLAAAADAAATSWPRVSAGVHGDNGAPAEPEVARAAGTAAASVDFDSLLQDFGFLSAALKAGHGPAIIGALGAMTNHTAWSYEVLRWLRSDLYNLAGKSSAAELAEQALATVPRGTKMYQLVVETFRPPWCIRLVLPIDESAGDWLACSAVLEGHRYNVDSVAFSPDGRWLASGSWDETLRLWDTVTGKCITLLQGHTDYVSSVAFSPDGRQLASGSRDSTLLLWDTATGESTATPKPITYNNRFILELLTNIGHTGSVITSVAFSPDGRQLASGSGDKTLRLWDTATGQCNAMLKGHTKEVTSMAFSPDGRQLASGSDDHTLRLWDTATAGQQWTAAQEGHTMPVTSVAFSPDGRWLASGSDDQTLRLWDTATGQCTTALEVGPNWAGVLAGQGHTQDVTSVAFSPDGRQLASGSRDSTLRLWVAATVGQSTAALEPHPA</sequence>
<keyword evidence="1 3" id="KW-0853">WD repeat</keyword>
<organism evidence="5 6">
    <name type="scientific">Tetrabaena socialis</name>
    <dbReference type="NCBI Taxonomy" id="47790"/>
    <lineage>
        <taxon>Eukaryota</taxon>
        <taxon>Viridiplantae</taxon>
        <taxon>Chlorophyta</taxon>
        <taxon>core chlorophytes</taxon>
        <taxon>Chlorophyceae</taxon>
        <taxon>CS clade</taxon>
        <taxon>Chlamydomonadales</taxon>
        <taxon>Tetrabaenaceae</taxon>
        <taxon>Tetrabaena</taxon>
    </lineage>
</organism>
<dbReference type="InterPro" id="IPR027417">
    <property type="entry name" value="P-loop_NTPase"/>
</dbReference>
<dbReference type="Gene3D" id="3.40.50.300">
    <property type="entry name" value="P-loop containing nucleotide triphosphate hydrolases"/>
    <property type="match status" value="1"/>
</dbReference>
<feature type="non-terminal residue" evidence="5">
    <location>
        <position position="1027"/>
    </location>
</feature>
<dbReference type="Proteomes" id="UP000236333">
    <property type="component" value="Unassembled WGS sequence"/>
</dbReference>
<proteinExistence type="predicted"/>
<reference evidence="5 6" key="1">
    <citation type="journal article" date="2017" name="Mol. Biol. Evol.">
        <title>The 4-celled Tetrabaena socialis nuclear genome reveals the essential components for genetic control of cell number at the origin of multicellularity in the volvocine lineage.</title>
        <authorList>
            <person name="Featherston J."/>
            <person name="Arakaki Y."/>
            <person name="Hanschen E.R."/>
            <person name="Ferris P.J."/>
            <person name="Michod R.E."/>
            <person name="Olson B.J.S.C."/>
            <person name="Nozaki H."/>
            <person name="Durand P.M."/>
        </authorList>
    </citation>
    <scope>NUCLEOTIDE SEQUENCE [LARGE SCALE GENOMIC DNA]</scope>
    <source>
        <strain evidence="5 6">NIES-571</strain>
    </source>
</reference>
<protein>
    <submittedName>
        <fullName evidence="5">Vegetative incompatibility protein HET-E-1</fullName>
    </submittedName>
</protein>
<accession>A0A2J8A5E0</accession>
<dbReference type="Pfam" id="PF24883">
    <property type="entry name" value="NPHP3_N"/>
    <property type="match status" value="1"/>
</dbReference>